<evidence type="ECO:0000313" key="1">
    <source>
        <dbReference type="EMBL" id="TVP39365.1"/>
    </source>
</evidence>
<dbReference type="Proteomes" id="UP000315289">
    <property type="component" value="Unassembled WGS sequence"/>
</dbReference>
<dbReference type="AlphaFoldDB" id="A0A557SRZ9"/>
<proteinExistence type="predicted"/>
<sequence length="123" mass="14819">MNLFEYLLITEQIVDSVILHLESSLREDRKYRHDEIFRNQPISTYFYNKLNIYYKNLNPQFAVETEATVWDDSENERVITKLSEFYNDGKDREIELVLAASFKTPEFYFKFILGINNLFTNRI</sequence>
<protein>
    <submittedName>
        <fullName evidence="1">Uncharacterized protein</fullName>
    </submittedName>
</protein>
<keyword evidence="2" id="KW-1185">Reference proteome</keyword>
<dbReference type="RefSeq" id="WP_144734061.1">
    <property type="nucleotide sequence ID" value="NZ_ML675591.1"/>
</dbReference>
<name>A0A557SRZ9_9ARCH</name>
<reference evidence="1 2" key="1">
    <citation type="journal article" date="2019" name="Front. Microbiol.">
        <title>Ammonia Oxidation by the Arctic Terrestrial Thaumarchaeote Candidatus Nitrosocosmicus arcticus Is Stimulated by Increasing Temperatures.</title>
        <authorList>
            <person name="Alves R.J.E."/>
            <person name="Kerou M."/>
            <person name="Zappe A."/>
            <person name="Bittner R."/>
            <person name="Abby S.S."/>
            <person name="Schmidt H.A."/>
            <person name="Pfeifer K."/>
            <person name="Schleper C."/>
        </authorList>
    </citation>
    <scope>NUCLEOTIDE SEQUENCE [LARGE SCALE GENOMIC DNA]</scope>
    <source>
        <strain evidence="1 2">Kfb</strain>
    </source>
</reference>
<comment type="caution">
    <text evidence="1">The sequence shown here is derived from an EMBL/GenBank/DDBJ whole genome shotgun (WGS) entry which is preliminary data.</text>
</comment>
<evidence type="ECO:0000313" key="2">
    <source>
        <dbReference type="Proteomes" id="UP000315289"/>
    </source>
</evidence>
<organism evidence="1 2">
    <name type="scientific">Candidatus Nitrosocosmicus arcticus</name>
    <dbReference type="NCBI Taxonomy" id="2035267"/>
    <lineage>
        <taxon>Archaea</taxon>
        <taxon>Nitrososphaerota</taxon>
        <taxon>Nitrososphaeria</taxon>
        <taxon>Nitrososphaerales</taxon>
        <taxon>Nitrososphaeraceae</taxon>
        <taxon>Candidatus Nitrosocosmicus</taxon>
    </lineage>
</organism>
<dbReference type="EMBL" id="VOAH01000016">
    <property type="protein sequence ID" value="TVP39365.1"/>
    <property type="molecule type" value="Genomic_DNA"/>
</dbReference>
<gene>
    <name evidence="1" type="ORF">NARC_160079</name>
</gene>
<accession>A0A557SRZ9</accession>